<sequence length="239" mass="27202">MATEQLLDDTRCLEVLATIQAELGAPDLKVTASLVIKRIGFLTLAPMLSAMSWYDKGLDMTINNCIFEYPLEQQQWQSRMPLKNCRVNSPGCQRTTWREALLTAAFDQNLSLLVKQFHRLTRVPQAVLWENIAIRVFSIYERRILPALTEPTQRAVAEADFAYLLQADTTRVFGLDKNPLTRYFYELSQHNEHTVPVRVRRTCCYYYKVTDPAKYCSTCPLVGKKPSARGGCGSGNKGR</sequence>
<feature type="domain" description="Ferric siderophore reductase C-terminal" evidence="2">
    <location>
        <begin position="200"/>
        <end position="221"/>
    </location>
</feature>
<dbReference type="Pfam" id="PF06276">
    <property type="entry name" value="FhuF"/>
    <property type="match status" value="1"/>
</dbReference>
<evidence type="ECO:0000259" key="1">
    <source>
        <dbReference type="Pfam" id="PF06276"/>
    </source>
</evidence>
<proteinExistence type="predicted"/>
<accession>A0ABV7CBW6</accession>
<keyword evidence="4" id="KW-1185">Reference proteome</keyword>
<dbReference type="Proteomes" id="UP001595384">
    <property type="component" value="Unassembled WGS sequence"/>
</dbReference>
<evidence type="ECO:0000313" key="3">
    <source>
        <dbReference type="EMBL" id="MFC3025108.1"/>
    </source>
</evidence>
<comment type="caution">
    <text evidence="3">The sequence shown here is derived from an EMBL/GenBank/DDBJ whole genome shotgun (WGS) entry which is preliminary data.</text>
</comment>
<evidence type="ECO:0000313" key="4">
    <source>
        <dbReference type="Proteomes" id="UP001595384"/>
    </source>
</evidence>
<dbReference type="Pfam" id="PF11575">
    <property type="entry name" value="FhuF_C"/>
    <property type="match status" value="1"/>
</dbReference>
<organism evidence="3 4">
    <name type="scientific">Vibrio zhugei</name>
    <dbReference type="NCBI Taxonomy" id="2479546"/>
    <lineage>
        <taxon>Bacteria</taxon>
        <taxon>Pseudomonadati</taxon>
        <taxon>Pseudomonadota</taxon>
        <taxon>Gammaproteobacteria</taxon>
        <taxon>Vibrionales</taxon>
        <taxon>Vibrionaceae</taxon>
        <taxon>Vibrio</taxon>
    </lineage>
</organism>
<dbReference type="InterPro" id="IPR022770">
    <property type="entry name" value="IucA/IucC-like_C"/>
</dbReference>
<feature type="domain" description="Aerobactin siderophore biosynthesis IucA/IucC-like C-terminal" evidence="1">
    <location>
        <begin position="37"/>
        <end position="184"/>
    </location>
</feature>
<gene>
    <name evidence="3" type="ORF">ACFODT_14980</name>
</gene>
<reference evidence="4" key="1">
    <citation type="journal article" date="2019" name="Int. J. Syst. Evol. Microbiol.">
        <title>The Global Catalogue of Microorganisms (GCM) 10K type strain sequencing project: providing services to taxonomists for standard genome sequencing and annotation.</title>
        <authorList>
            <consortium name="The Broad Institute Genomics Platform"/>
            <consortium name="The Broad Institute Genome Sequencing Center for Infectious Disease"/>
            <person name="Wu L."/>
            <person name="Ma J."/>
        </authorList>
    </citation>
    <scope>NUCLEOTIDE SEQUENCE [LARGE SCALE GENOMIC DNA]</scope>
    <source>
        <strain evidence="4">KCTC 62784</strain>
    </source>
</reference>
<dbReference type="InterPro" id="IPR024726">
    <property type="entry name" value="FhuF_C"/>
</dbReference>
<evidence type="ECO:0000259" key="2">
    <source>
        <dbReference type="Pfam" id="PF11575"/>
    </source>
</evidence>
<name>A0ABV7CBW6_9VIBR</name>
<dbReference type="EMBL" id="JBHRSE010000103">
    <property type="protein sequence ID" value="MFC3025108.1"/>
    <property type="molecule type" value="Genomic_DNA"/>
</dbReference>
<protein>
    <submittedName>
        <fullName evidence="3">IucA/IucC family C-terminal-domain containing protein</fullName>
    </submittedName>
</protein>
<dbReference type="RefSeq" id="WP_123014307.1">
    <property type="nucleotide sequence ID" value="NZ_AP024912.1"/>
</dbReference>